<keyword evidence="8" id="KW-1185">Reference proteome</keyword>
<dbReference type="PANTHER" id="PTHR47447:SF17">
    <property type="entry name" value="OS12G0638900 PROTEIN"/>
    <property type="match status" value="1"/>
</dbReference>
<evidence type="ECO:0000256" key="4">
    <source>
        <dbReference type="ARBA" id="ARBA00044511"/>
    </source>
</evidence>
<name>A0A9P6MWP5_9FUNG</name>
<keyword evidence="2" id="KW-0677">Repeat</keyword>
<proteinExistence type="inferred from homology"/>
<evidence type="ECO:0000256" key="1">
    <source>
        <dbReference type="ARBA" id="ARBA00006192"/>
    </source>
</evidence>
<dbReference type="PROSITE" id="PS51375">
    <property type="entry name" value="PPR"/>
    <property type="match status" value="1"/>
</dbReference>
<organism evidence="7 8">
    <name type="scientific">Entomortierella chlamydospora</name>
    <dbReference type="NCBI Taxonomy" id="101097"/>
    <lineage>
        <taxon>Eukaryota</taxon>
        <taxon>Fungi</taxon>
        <taxon>Fungi incertae sedis</taxon>
        <taxon>Mucoromycota</taxon>
        <taxon>Mortierellomycotina</taxon>
        <taxon>Mortierellomycetes</taxon>
        <taxon>Mortierellales</taxon>
        <taxon>Mortierellaceae</taxon>
        <taxon>Entomortierella</taxon>
    </lineage>
</organism>
<dbReference type="InterPro" id="IPR002885">
    <property type="entry name" value="PPR_rpt"/>
</dbReference>
<feature type="compositionally biased region" description="Basic and acidic residues" evidence="6">
    <location>
        <begin position="552"/>
        <end position="564"/>
    </location>
</feature>
<feature type="region of interest" description="Disordered" evidence="6">
    <location>
        <begin position="552"/>
        <end position="681"/>
    </location>
</feature>
<dbReference type="EMBL" id="JAAAID010000519">
    <property type="protein sequence ID" value="KAG0016596.1"/>
    <property type="molecule type" value="Genomic_DNA"/>
</dbReference>
<evidence type="ECO:0000256" key="2">
    <source>
        <dbReference type="ARBA" id="ARBA00022737"/>
    </source>
</evidence>
<comment type="caution">
    <text evidence="7">The sequence shown here is derived from an EMBL/GenBank/DDBJ whole genome shotgun (WGS) entry which is preliminary data.</text>
</comment>
<feature type="compositionally biased region" description="Basic and acidic residues" evidence="6">
    <location>
        <begin position="665"/>
        <end position="681"/>
    </location>
</feature>
<dbReference type="NCBIfam" id="TIGR00756">
    <property type="entry name" value="PPR"/>
    <property type="match status" value="1"/>
</dbReference>
<dbReference type="InterPro" id="IPR011990">
    <property type="entry name" value="TPR-like_helical_dom_sf"/>
</dbReference>
<sequence>MSNALRTAAANSLLLFTRISARTCSRTFSTTTPVSLAFVKKPLNKKITIPKDPYLLSEKVVKFAKNGKLDNAITLVLESPKTRQNEVVWNHLIQESSKLGKTNQSWQLLSDMKKRGFEPNDRTYTILLNALAINPSSPNSVSRAMALYQQIKDSDDMSPTVAHTNALLKVCARKLDYENMQQVYNEMPKSGPNSPDVVTFNILINSFARMGGDKGFNMAWKIWEDCLDAKTRRPDEVDLDHAVVDAILLACREAKSSVYIKRGYHLVESLYGLSLSPATANTGRTSESPAVTHTALERAISPGKALGLGTVLKKDAINPRTVDLLLSICIKLKDYDKAQRYMDLVRTTYPDFKPDSQLISSQMHFQISVKEYEKAIQSWDEIKELGLQHTPATFKQGLDASYKARNWEKTLEMYKEMRSLIKKNKGIDATQHRPLNPIVHQQDAWTLVSTLKCAVKTKHIPEALQILEECDWTKVVRNSRYPRANSDVAELAVKIYSTALKKAQASASSGEIDSYGNGKYKEDTASLEMKLSVANELQSRLTKTLADYDEEKVRKEAEEKEASRSRRAQRPLVDSAASIGRSQETGKREVPRPTSIEQGTRERQEPGWKRVPRVASIEQDPHKLQGLGGRWGYGREGVSKNQRSKVSYGRSNSSTSRSRINSPGRFEDAFRISKSFSRDVY</sequence>
<feature type="repeat" description="PPR" evidence="5">
    <location>
        <begin position="85"/>
        <end position="119"/>
    </location>
</feature>
<dbReference type="Pfam" id="PF13041">
    <property type="entry name" value="PPR_2"/>
    <property type="match status" value="2"/>
</dbReference>
<feature type="compositionally biased region" description="Basic and acidic residues" evidence="6">
    <location>
        <begin position="599"/>
        <end position="608"/>
    </location>
</feature>
<dbReference type="PANTHER" id="PTHR47447">
    <property type="entry name" value="OS03G0856100 PROTEIN"/>
    <property type="match status" value="1"/>
</dbReference>
<evidence type="ECO:0000256" key="3">
    <source>
        <dbReference type="ARBA" id="ARBA00044493"/>
    </source>
</evidence>
<protein>
    <recommendedName>
        <fullName evidence="9">Pentatricopeptide repeat protein</fullName>
    </recommendedName>
</protein>
<gene>
    <name evidence="7" type="ORF">BGZ80_009090</name>
</gene>
<evidence type="ECO:0008006" key="9">
    <source>
        <dbReference type="Google" id="ProtNLM"/>
    </source>
</evidence>
<dbReference type="Proteomes" id="UP000703661">
    <property type="component" value="Unassembled WGS sequence"/>
</dbReference>
<feature type="compositionally biased region" description="Gly residues" evidence="6">
    <location>
        <begin position="626"/>
        <end position="635"/>
    </location>
</feature>
<evidence type="ECO:0000256" key="5">
    <source>
        <dbReference type="PROSITE-ProRule" id="PRU00708"/>
    </source>
</evidence>
<comment type="similarity">
    <text evidence="1">Belongs to the CCM1 family.</text>
</comment>
<evidence type="ECO:0000313" key="7">
    <source>
        <dbReference type="EMBL" id="KAG0016596.1"/>
    </source>
</evidence>
<feature type="compositionally biased region" description="Low complexity" evidence="6">
    <location>
        <begin position="650"/>
        <end position="662"/>
    </location>
</feature>
<comment type="subunit">
    <text evidence="4">Binds to mitochondrial small subunit 15S rRNA.</text>
</comment>
<evidence type="ECO:0000313" key="8">
    <source>
        <dbReference type="Proteomes" id="UP000703661"/>
    </source>
</evidence>
<reference evidence="7" key="1">
    <citation type="journal article" date="2020" name="Fungal Divers.">
        <title>Resolving the Mortierellaceae phylogeny through synthesis of multi-gene phylogenetics and phylogenomics.</title>
        <authorList>
            <person name="Vandepol N."/>
            <person name="Liber J."/>
            <person name="Desiro A."/>
            <person name="Na H."/>
            <person name="Kennedy M."/>
            <person name="Barry K."/>
            <person name="Grigoriev I.V."/>
            <person name="Miller A.N."/>
            <person name="O'Donnell K."/>
            <person name="Stajich J.E."/>
            <person name="Bonito G."/>
        </authorList>
    </citation>
    <scope>NUCLEOTIDE SEQUENCE</scope>
    <source>
        <strain evidence="7">NRRL 2769</strain>
    </source>
</reference>
<accession>A0A9P6MWP5</accession>
<evidence type="ECO:0000256" key="6">
    <source>
        <dbReference type="SAM" id="MobiDB-lite"/>
    </source>
</evidence>
<comment type="function">
    <text evidence="3">Regulates mitochondrial small subunit maturation by controlling 15S rRNA 5'-end processing. Localizes to the 5' precursor of the 15S rRNA in a position that is subsequently occupied by mS47 in the mature yeast mtSSU. Uses structure and sequence-specific RNA recognition, binding to a single-stranded region of the precursor and specifically recognizing bases -6 to -1. The exchange of Ccm1 for mS47 is coupled to the irreversible removal of precursor rRNA that is accompanied by conformational changes of the mitoribosomal proteins uS5m and mS26. These conformational changes signal completion of 5'-end rRNA processing through protection of the mature 5'-end of the 15S rRNA and stabilization of mS47. The removal of the 5' precursor together with the dissociation of Ccm1 may be catalyzed by the 5'-3' exoribonuclease Pet127. Involved in the specific removal of group I introns in mitochondrial encoded transcripts.</text>
</comment>
<dbReference type="AlphaFoldDB" id="A0A9P6MWP5"/>
<dbReference type="OrthoDB" id="185373at2759"/>
<dbReference type="Gene3D" id="1.25.40.10">
    <property type="entry name" value="Tetratricopeptide repeat domain"/>
    <property type="match status" value="3"/>
</dbReference>